<dbReference type="PRINTS" id="PR00385">
    <property type="entry name" value="P450"/>
</dbReference>
<accession>A0A1L7XR68</accession>
<keyword evidence="4 5" id="KW-0349">Heme</keyword>
<gene>
    <name evidence="7" type="ORF">PAC_17433</name>
</gene>
<evidence type="ECO:0000256" key="3">
    <source>
        <dbReference type="ARBA" id="ARBA00023004"/>
    </source>
</evidence>
<keyword evidence="6" id="KW-0812">Transmembrane</keyword>
<keyword evidence="5" id="KW-0503">Monooxygenase</keyword>
<dbReference type="AlphaFoldDB" id="A0A1L7XR68"/>
<dbReference type="OrthoDB" id="1470350at2759"/>
<sequence length="501" mass="56789">MANVVEFDSTSPRLSIYLILGLGVIIYLASLLWTDPLAKYPGPFVARISNVWMFYHTWLCDLPDRLLELHQRYGPIVRVGPNSLDFNGREAVQKIYKAGRSMPKSDFYQGFTTFQPNLFGTQDEDLHALRRRQMAHSFSTKSLKDMEYIFDGHIVILRQRLDGFAASGEAFDLKEAIAFFTYDMIGELAFSTQFESQKTAKPEKMPPIGDHVLLSCMIGIMSSLLPYSKILVAWLPIPWVRHLINGRTTLRNQTLDCVNVEMGREEGNKNLLTHLIRAKDPDTGADLTKADICSEAFGFLIAGGHTTSSTLTLLFFHLLHNPKILKKLIDELDGELPPLDETGVPYTMGQLETSLVYEMACVRENFRQTPVFTMALPRVVTEQEGIDIDGFHVPYKTNVAITNHCLHHNPKIWGDDHDIFDPERWMEKDLADYVGLLMPFGIGHRSCIGRNIAIMNILKVTATLLRNYKFEAINKEESLEVLHQGVAEKKGPLICTVEKRN</sequence>
<dbReference type="PANTHER" id="PTHR24305:SF103">
    <property type="entry name" value="P450, PUTATIVE (EUROFUNG)-RELATED"/>
    <property type="match status" value="1"/>
</dbReference>
<dbReference type="PRINTS" id="PR00463">
    <property type="entry name" value="EP450I"/>
</dbReference>
<feature type="binding site" description="axial binding residue" evidence="4">
    <location>
        <position position="447"/>
    </location>
    <ligand>
        <name>heme</name>
        <dbReference type="ChEBI" id="CHEBI:30413"/>
    </ligand>
    <ligandPart>
        <name>Fe</name>
        <dbReference type="ChEBI" id="CHEBI:18248"/>
    </ligandPart>
</feature>
<evidence type="ECO:0000256" key="6">
    <source>
        <dbReference type="SAM" id="Phobius"/>
    </source>
</evidence>
<dbReference type="GO" id="GO:0004497">
    <property type="term" value="F:monooxygenase activity"/>
    <property type="evidence" value="ECO:0007669"/>
    <property type="project" value="UniProtKB-KW"/>
</dbReference>
<evidence type="ECO:0000256" key="4">
    <source>
        <dbReference type="PIRSR" id="PIRSR602401-1"/>
    </source>
</evidence>
<evidence type="ECO:0000313" key="8">
    <source>
        <dbReference type="Proteomes" id="UP000184330"/>
    </source>
</evidence>
<dbReference type="GO" id="GO:0020037">
    <property type="term" value="F:heme binding"/>
    <property type="evidence" value="ECO:0007669"/>
    <property type="project" value="InterPro"/>
</dbReference>
<dbReference type="PROSITE" id="PS00086">
    <property type="entry name" value="CYTOCHROME_P450"/>
    <property type="match status" value="1"/>
</dbReference>
<dbReference type="GO" id="GO:0005506">
    <property type="term" value="F:iron ion binding"/>
    <property type="evidence" value="ECO:0007669"/>
    <property type="project" value="InterPro"/>
</dbReference>
<comment type="similarity">
    <text evidence="5">Belongs to the cytochrome P450 family.</text>
</comment>
<protein>
    <submittedName>
        <fullName evidence="7">Related to cytochrome P450 CYP3/CYP5/CYP6/CYP9 subfamilies</fullName>
    </submittedName>
</protein>
<keyword evidence="6" id="KW-1133">Transmembrane helix</keyword>
<evidence type="ECO:0000313" key="7">
    <source>
        <dbReference type="EMBL" id="CZR67534.1"/>
    </source>
</evidence>
<proteinExistence type="inferred from homology"/>
<dbReference type="SUPFAM" id="SSF48264">
    <property type="entry name" value="Cytochrome P450"/>
    <property type="match status" value="1"/>
</dbReference>
<dbReference type="PANTHER" id="PTHR24305">
    <property type="entry name" value="CYTOCHROME P450"/>
    <property type="match status" value="1"/>
</dbReference>
<dbReference type="GO" id="GO:0016705">
    <property type="term" value="F:oxidoreductase activity, acting on paired donors, with incorporation or reduction of molecular oxygen"/>
    <property type="evidence" value="ECO:0007669"/>
    <property type="project" value="InterPro"/>
</dbReference>
<dbReference type="Gene3D" id="1.10.630.10">
    <property type="entry name" value="Cytochrome P450"/>
    <property type="match status" value="1"/>
</dbReference>
<keyword evidence="8" id="KW-1185">Reference proteome</keyword>
<keyword evidence="5" id="KW-0560">Oxidoreductase</keyword>
<dbReference type="InterPro" id="IPR017972">
    <property type="entry name" value="Cyt_P450_CS"/>
</dbReference>
<dbReference type="InterPro" id="IPR002401">
    <property type="entry name" value="Cyt_P450_E_grp-I"/>
</dbReference>
<evidence type="ECO:0000256" key="1">
    <source>
        <dbReference type="ARBA" id="ARBA00001971"/>
    </source>
</evidence>
<name>A0A1L7XR68_9HELO</name>
<comment type="cofactor">
    <cofactor evidence="1 4">
        <name>heme</name>
        <dbReference type="ChEBI" id="CHEBI:30413"/>
    </cofactor>
</comment>
<keyword evidence="6" id="KW-0472">Membrane</keyword>
<dbReference type="STRING" id="576137.A0A1L7XR68"/>
<dbReference type="Pfam" id="PF00067">
    <property type="entry name" value="p450"/>
    <property type="match status" value="1"/>
</dbReference>
<organism evidence="7 8">
    <name type="scientific">Phialocephala subalpina</name>
    <dbReference type="NCBI Taxonomy" id="576137"/>
    <lineage>
        <taxon>Eukaryota</taxon>
        <taxon>Fungi</taxon>
        <taxon>Dikarya</taxon>
        <taxon>Ascomycota</taxon>
        <taxon>Pezizomycotina</taxon>
        <taxon>Leotiomycetes</taxon>
        <taxon>Helotiales</taxon>
        <taxon>Mollisiaceae</taxon>
        <taxon>Phialocephala</taxon>
        <taxon>Phialocephala fortinii species complex</taxon>
    </lineage>
</organism>
<reference evidence="7 8" key="1">
    <citation type="submission" date="2016-03" db="EMBL/GenBank/DDBJ databases">
        <authorList>
            <person name="Ploux O."/>
        </authorList>
    </citation>
    <scope>NUCLEOTIDE SEQUENCE [LARGE SCALE GENOMIC DNA]</scope>
    <source>
        <strain evidence="7 8">UAMH 11012</strain>
    </source>
</reference>
<feature type="transmembrane region" description="Helical" evidence="6">
    <location>
        <begin position="14"/>
        <end position="33"/>
    </location>
</feature>
<keyword evidence="3 4" id="KW-0408">Iron</keyword>
<evidence type="ECO:0000256" key="5">
    <source>
        <dbReference type="RuleBase" id="RU000461"/>
    </source>
</evidence>
<evidence type="ECO:0000256" key="2">
    <source>
        <dbReference type="ARBA" id="ARBA00022723"/>
    </source>
</evidence>
<dbReference type="Proteomes" id="UP000184330">
    <property type="component" value="Unassembled WGS sequence"/>
</dbReference>
<dbReference type="InterPro" id="IPR001128">
    <property type="entry name" value="Cyt_P450"/>
</dbReference>
<dbReference type="EMBL" id="FJOG01000044">
    <property type="protein sequence ID" value="CZR67534.1"/>
    <property type="molecule type" value="Genomic_DNA"/>
</dbReference>
<dbReference type="InterPro" id="IPR036396">
    <property type="entry name" value="Cyt_P450_sf"/>
</dbReference>
<dbReference type="InterPro" id="IPR050121">
    <property type="entry name" value="Cytochrome_P450_monoxygenase"/>
</dbReference>
<keyword evidence="2 4" id="KW-0479">Metal-binding</keyword>